<evidence type="ECO:0000313" key="4">
    <source>
        <dbReference type="Proteomes" id="UP000009080"/>
    </source>
</evidence>
<evidence type="ECO:0000313" key="3">
    <source>
        <dbReference type="EMBL" id="ACR11383.1"/>
    </source>
</evidence>
<dbReference type="InterPro" id="IPR036761">
    <property type="entry name" value="TTHA0802/YceI-like_sf"/>
</dbReference>
<dbReference type="RefSeq" id="WP_015817495.1">
    <property type="nucleotide sequence ID" value="NC_012997.1"/>
</dbReference>
<name>C5BTT6_TERTT</name>
<dbReference type="PANTHER" id="PTHR34406:SF1">
    <property type="entry name" value="PROTEIN YCEI"/>
    <property type="match status" value="1"/>
</dbReference>
<feature type="domain" description="Lipid/polyisoprenoid-binding YceI-like" evidence="2">
    <location>
        <begin position="22"/>
        <end position="191"/>
    </location>
</feature>
<feature type="signal peptide" evidence="1">
    <location>
        <begin position="1"/>
        <end position="21"/>
    </location>
</feature>
<keyword evidence="4" id="KW-1185">Reference proteome</keyword>
<feature type="chain" id="PRO_5002949062" evidence="1">
    <location>
        <begin position="22"/>
        <end position="195"/>
    </location>
</feature>
<dbReference type="InterPro" id="IPR007372">
    <property type="entry name" value="Lipid/polyisoprenoid-bd_YceI"/>
</dbReference>
<keyword evidence="1" id="KW-0732">Signal</keyword>
<accession>C5BTT6</accession>
<gene>
    <name evidence="3" type="ordered locus">TERTU_4009</name>
</gene>
<dbReference type="PIRSF" id="PIRSF029811">
    <property type="entry name" value="UCP029811"/>
    <property type="match status" value="1"/>
</dbReference>
<protein>
    <submittedName>
        <fullName evidence="3">YceI family protein</fullName>
    </submittedName>
</protein>
<dbReference type="AlphaFoldDB" id="C5BTT6"/>
<proteinExistence type="predicted"/>
<dbReference type="SMART" id="SM00867">
    <property type="entry name" value="YceI"/>
    <property type="match status" value="1"/>
</dbReference>
<dbReference type="InterPro" id="IPR027016">
    <property type="entry name" value="UCP029811"/>
</dbReference>
<dbReference type="EMBL" id="CP001614">
    <property type="protein sequence ID" value="ACR11383.1"/>
    <property type="molecule type" value="Genomic_DNA"/>
</dbReference>
<dbReference type="Proteomes" id="UP000009080">
    <property type="component" value="Chromosome"/>
</dbReference>
<dbReference type="Gene3D" id="2.40.128.110">
    <property type="entry name" value="Lipid/polyisoprenoid-binding, YceI-like"/>
    <property type="match status" value="1"/>
</dbReference>
<dbReference type="Pfam" id="PF04264">
    <property type="entry name" value="YceI"/>
    <property type="match status" value="1"/>
</dbReference>
<dbReference type="eggNOG" id="COG2353">
    <property type="taxonomic scope" value="Bacteria"/>
</dbReference>
<sequence length="195" mass="21085">MNALYRTFILCALTFSASAFADWSLDDKQSSVNFVSVKKDSVGEVHQFKQLSGNIAVDGTATLLIDLASVDSGIAIRDERMQKFLFETTKFATAEIKVKFPAKVLASMKTGDIRVLDVDATMSLHGKSVEKTWPLTVFKTKAGGVRVLTHKPVLINAADFDLTGGIAKLKELAALPSIATSVPVTVDLSFSEKTK</sequence>
<organism evidence="3 4">
    <name type="scientific">Teredinibacter turnerae (strain ATCC 39867 / T7901)</name>
    <dbReference type="NCBI Taxonomy" id="377629"/>
    <lineage>
        <taxon>Bacteria</taxon>
        <taxon>Pseudomonadati</taxon>
        <taxon>Pseudomonadota</taxon>
        <taxon>Gammaproteobacteria</taxon>
        <taxon>Cellvibrionales</taxon>
        <taxon>Cellvibrionaceae</taxon>
        <taxon>Teredinibacter</taxon>
    </lineage>
</organism>
<dbReference type="STRING" id="377629.TERTU_4009"/>
<dbReference type="PANTHER" id="PTHR34406">
    <property type="entry name" value="PROTEIN YCEI"/>
    <property type="match status" value="1"/>
</dbReference>
<evidence type="ECO:0000259" key="2">
    <source>
        <dbReference type="SMART" id="SM00867"/>
    </source>
</evidence>
<dbReference type="KEGG" id="ttu:TERTU_4009"/>
<dbReference type="OrthoDB" id="9793816at2"/>
<dbReference type="HOGENOM" id="CLU_102556_0_0_6"/>
<dbReference type="SUPFAM" id="SSF101874">
    <property type="entry name" value="YceI-like"/>
    <property type="match status" value="1"/>
</dbReference>
<evidence type="ECO:0000256" key="1">
    <source>
        <dbReference type="SAM" id="SignalP"/>
    </source>
</evidence>
<reference evidence="3 4" key="1">
    <citation type="journal article" date="2009" name="PLoS ONE">
        <title>The complete genome of Teredinibacter turnerae T7901: an intracellular endosymbiont of marine wood-boring bivalves (shipworms).</title>
        <authorList>
            <person name="Yang J.C."/>
            <person name="Madupu R."/>
            <person name="Durkin A.S."/>
            <person name="Ekborg N.A."/>
            <person name="Pedamallu C.S."/>
            <person name="Hostetler J.B."/>
            <person name="Radune D."/>
            <person name="Toms B.S."/>
            <person name="Henrissat B."/>
            <person name="Coutinho P.M."/>
            <person name="Schwarz S."/>
            <person name="Field L."/>
            <person name="Trindade-Silva A.E."/>
            <person name="Soares C.A.G."/>
            <person name="Elshahawi S."/>
            <person name="Hanora A."/>
            <person name="Schmidt E.W."/>
            <person name="Haygood M.G."/>
            <person name="Posfai J."/>
            <person name="Benner J."/>
            <person name="Madinger C."/>
            <person name="Nove J."/>
            <person name="Anton B."/>
            <person name="Chaudhary K."/>
            <person name="Foster J."/>
            <person name="Holman A."/>
            <person name="Kumar S."/>
            <person name="Lessard P.A."/>
            <person name="Luyten Y.A."/>
            <person name="Slatko B."/>
            <person name="Wood N."/>
            <person name="Wu B."/>
            <person name="Teplitski M."/>
            <person name="Mougous J.D."/>
            <person name="Ward N."/>
            <person name="Eisen J.A."/>
            <person name="Badger J.H."/>
            <person name="Distel D.L."/>
        </authorList>
    </citation>
    <scope>NUCLEOTIDE SEQUENCE [LARGE SCALE GENOMIC DNA]</scope>
    <source>
        <strain evidence="4">ATCC 39867 / T7901</strain>
    </source>
</reference>